<evidence type="ECO:0000313" key="2">
    <source>
        <dbReference type="EMBL" id="KGG53136.1"/>
    </source>
</evidence>
<dbReference type="Gene3D" id="2.40.320.10">
    <property type="entry name" value="Hypothetical Protein Pfu-838710-001"/>
    <property type="match status" value="1"/>
</dbReference>
<dbReference type="GO" id="GO:0006357">
    <property type="term" value="P:regulation of transcription by RNA polymerase II"/>
    <property type="evidence" value="ECO:0007669"/>
    <property type="project" value="InterPro"/>
</dbReference>
<dbReference type="HOGENOM" id="CLU_1603147_0_0_1"/>
<dbReference type="Proteomes" id="UP000029725">
    <property type="component" value="Unassembled WGS sequence"/>
</dbReference>
<protein>
    <recommendedName>
        <fullName evidence="1">Mediator of RNA polymerase II transcription subunit 18</fullName>
    </recommendedName>
    <alternativeName>
        <fullName evidence="1">Mediator complex subunit 18</fullName>
    </alternativeName>
</protein>
<comment type="subcellular location">
    <subcellularLocation>
        <location evidence="1">Nucleus</location>
    </subcellularLocation>
</comment>
<dbReference type="RefSeq" id="XP_013239563.1">
    <property type="nucleotide sequence ID" value="XM_013384109.1"/>
</dbReference>
<keyword evidence="1" id="KW-0804">Transcription</keyword>
<comment type="caution">
    <text evidence="2">The sequence shown here is derived from an EMBL/GenBank/DDBJ whole genome shotgun (WGS) entry which is preliminary data.</text>
</comment>
<dbReference type="EMBL" id="JMKJ01000011">
    <property type="protein sequence ID" value="KGG53136.1"/>
    <property type="molecule type" value="Genomic_DNA"/>
</dbReference>
<proteinExistence type="inferred from homology"/>
<comment type="similarity">
    <text evidence="1">Belongs to the Mediator complex subunit 18 family.</text>
</comment>
<comment type="subunit">
    <text evidence="1">Component of the Mediator complex.</text>
</comment>
<sequence length="166" mass="18835">MRFHSRWQVRWLQFRLTNSSSILHYLKQIGVGGNTSHEFSVYGNVQKAYSMIVQSKTTSKILKGSNQDVLIILQSMGFVAKKKFLRRGYHYMPINTALPSRTIVHVKIYQLFEEADGESPIQPPGVWIVEALVQSSSKDELPIAELALKGTAKALEDLVELKKIVF</sequence>
<dbReference type="InterPro" id="IPR019095">
    <property type="entry name" value="Mediator_Med18"/>
</dbReference>
<dbReference type="VEuPathDB" id="MicrosporidiaDB:DI09_10p330"/>
<organism evidence="2 3">
    <name type="scientific">Mitosporidium daphniae</name>
    <dbReference type="NCBI Taxonomy" id="1485682"/>
    <lineage>
        <taxon>Eukaryota</taxon>
        <taxon>Fungi</taxon>
        <taxon>Fungi incertae sedis</taxon>
        <taxon>Microsporidia</taxon>
        <taxon>Mitosporidium</taxon>
    </lineage>
</organism>
<dbReference type="GO" id="GO:0003712">
    <property type="term" value="F:transcription coregulator activity"/>
    <property type="evidence" value="ECO:0007669"/>
    <property type="project" value="InterPro"/>
</dbReference>
<comment type="function">
    <text evidence="1">Component of the Mediator complex, a coactivator involved in the regulated transcription of nearly all RNA polymerase II-dependent genes. Mediator functions as a bridge to convey information from gene-specific regulatory proteins to the basal RNA polymerase II transcription machinery. Mediator is recruited to promoters by direct interactions with regulatory proteins and serves as a scaffold for the assembly of a functional preinitiation complex with RNA polymerase II and the general transcription factors.</text>
</comment>
<reference evidence="2 3" key="1">
    <citation type="submission" date="2014-04" db="EMBL/GenBank/DDBJ databases">
        <title>A new species of microsporidia sheds light on the evolution of extreme parasitism.</title>
        <authorList>
            <person name="Haag K.L."/>
            <person name="James T.Y."/>
            <person name="Larsson R."/>
            <person name="Schaer T.M."/>
            <person name="Refardt D."/>
            <person name="Pombert J.-F."/>
            <person name="Ebert D."/>
        </authorList>
    </citation>
    <scope>NUCLEOTIDE SEQUENCE [LARGE SCALE GENOMIC DNA]</scope>
    <source>
        <strain evidence="2 3">UGP3</strain>
        <tissue evidence="2">Spores</tissue>
    </source>
</reference>
<dbReference type="AlphaFoldDB" id="A0A098VZF3"/>
<evidence type="ECO:0000313" key="3">
    <source>
        <dbReference type="Proteomes" id="UP000029725"/>
    </source>
</evidence>
<keyword evidence="3" id="KW-1185">Reference proteome</keyword>
<gene>
    <name evidence="1" type="primary">MED18</name>
    <name evidence="2" type="ORF">DI09_10p330</name>
</gene>
<dbReference type="Pfam" id="PF09637">
    <property type="entry name" value="Med18"/>
    <property type="match status" value="1"/>
</dbReference>
<keyword evidence="1" id="KW-0539">Nucleus</keyword>
<keyword evidence="1" id="KW-0010">Activator</keyword>
<name>A0A098VZF3_9MICR</name>
<evidence type="ECO:0000256" key="1">
    <source>
        <dbReference type="RuleBase" id="RU364150"/>
    </source>
</evidence>
<keyword evidence="1" id="KW-0805">Transcription regulation</keyword>
<dbReference type="GO" id="GO:0016592">
    <property type="term" value="C:mediator complex"/>
    <property type="evidence" value="ECO:0007669"/>
    <property type="project" value="InterPro"/>
</dbReference>
<accession>A0A098VZF3</accession>
<dbReference type="GeneID" id="25257989"/>